<evidence type="ECO:0000313" key="6">
    <source>
        <dbReference type="Proteomes" id="UP000187406"/>
    </source>
</evidence>
<dbReference type="PANTHER" id="PTHR13068">
    <property type="entry name" value="CGI-12 PROTEIN-RELATED"/>
    <property type="match status" value="1"/>
</dbReference>
<dbReference type="AlphaFoldDB" id="A0A1Q3B7C8"/>
<name>A0A1Q3B7C8_CEPFO</name>
<evidence type="ECO:0000256" key="2">
    <source>
        <dbReference type="ARBA" id="ARBA00022472"/>
    </source>
</evidence>
<dbReference type="InterPro" id="IPR038538">
    <property type="entry name" value="MTERF_sf"/>
</dbReference>
<dbReference type="Pfam" id="PF02536">
    <property type="entry name" value="mTERF"/>
    <property type="match status" value="2"/>
</dbReference>
<dbReference type="SMART" id="SM00733">
    <property type="entry name" value="Mterf"/>
    <property type="match status" value="6"/>
</dbReference>
<feature type="region of interest" description="Disordered" evidence="4">
    <location>
        <begin position="13"/>
        <end position="36"/>
    </location>
</feature>
<dbReference type="InParanoid" id="A0A1Q3B7C8"/>
<dbReference type="GO" id="GO:0020037">
    <property type="term" value="F:heme binding"/>
    <property type="evidence" value="ECO:0007669"/>
    <property type="project" value="InterPro"/>
</dbReference>
<dbReference type="PROSITE" id="PS00191">
    <property type="entry name" value="CYTOCHROME_B5_1"/>
    <property type="match status" value="1"/>
</dbReference>
<dbReference type="FunCoup" id="A0A1Q3B7C8">
    <property type="interactions" value="477"/>
</dbReference>
<dbReference type="OrthoDB" id="764594at2759"/>
<dbReference type="FunFam" id="1.25.70.10:FF:000019">
    <property type="entry name" value="mTERF family protein"/>
    <property type="match status" value="1"/>
</dbReference>
<sequence length="557" mass="63651">MIISATQKPLHGFQSVTDKQTKSKPEDASPNVTHWILDPTNQSRSKVRKKAQAAFLEYLHNTRSLQFTDAENISRNSPDFLAKLLKSVNVEADVGNSITRYLRYHPINEFEPFFESLGLKTPEYAPLLPRDLMFLSDDDLLLANYHVLCDYGIARNKIGKIFRESEEVFRYESGVLLSKLEAYEKLGLNQDFMRKVVIYSPYILIGGVNIEFVKVIEILKSVGLQFSWIEEHFSKHNYYNWGLMLRVLSSFTMMGCNEEQLGRMISQHPGLLFEASGGTTLSVFGFILKFGFTMDQMFSMFLQFPDSQVGKFYSNLRQCFMFLNEIGMKADETGKIFRSHPILLGSSALKKTNSLLTRLNVGKNRLCQYIQENPQVMKKWVMGSQVGPLPNSGENERQQMLKNKFLLDLGFGENLNKMDQALKVFRGKGSELQERFDCIVTAGLDRKEVIGMIRVSPQILNQKKDVIQKKIGVLVNDLGYPISSLVVFPSYLSYTPQRVNLRFSMYNWLKDQGKADPTLALSTIVATSENYFVRAFVNRHPGGPEVWQKLKKQICSN</sequence>
<dbReference type="InterPro" id="IPR018506">
    <property type="entry name" value="Cyt_B5_heme-BS"/>
</dbReference>
<dbReference type="EMBL" id="BDDD01000328">
    <property type="protein sequence ID" value="GAV63941.1"/>
    <property type="molecule type" value="Genomic_DNA"/>
</dbReference>
<reference evidence="6" key="1">
    <citation type="submission" date="2016-04" db="EMBL/GenBank/DDBJ databases">
        <title>Cephalotus genome sequencing.</title>
        <authorList>
            <person name="Fukushima K."/>
            <person name="Hasebe M."/>
            <person name="Fang X."/>
        </authorList>
    </citation>
    <scope>NUCLEOTIDE SEQUENCE [LARGE SCALE GENOMIC DNA]</scope>
    <source>
        <strain evidence="6">cv. St1</strain>
    </source>
</reference>
<gene>
    <name evidence="5" type="ORF">CFOL_v3_07459</name>
</gene>
<keyword evidence="6" id="KW-1185">Reference proteome</keyword>
<evidence type="ECO:0000313" key="5">
    <source>
        <dbReference type="EMBL" id="GAV63941.1"/>
    </source>
</evidence>
<proteinExistence type="inferred from homology"/>
<accession>A0A1Q3B7C8</accession>
<keyword evidence="2" id="KW-0804">Transcription</keyword>
<keyword evidence="2" id="KW-0805">Transcription regulation</keyword>
<organism evidence="5 6">
    <name type="scientific">Cephalotus follicularis</name>
    <name type="common">Albany pitcher plant</name>
    <dbReference type="NCBI Taxonomy" id="3775"/>
    <lineage>
        <taxon>Eukaryota</taxon>
        <taxon>Viridiplantae</taxon>
        <taxon>Streptophyta</taxon>
        <taxon>Embryophyta</taxon>
        <taxon>Tracheophyta</taxon>
        <taxon>Spermatophyta</taxon>
        <taxon>Magnoliopsida</taxon>
        <taxon>eudicotyledons</taxon>
        <taxon>Gunneridae</taxon>
        <taxon>Pentapetalae</taxon>
        <taxon>rosids</taxon>
        <taxon>fabids</taxon>
        <taxon>Oxalidales</taxon>
        <taxon>Cephalotaceae</taxon>
        <taxon>Cephalotus</taxon>
    </lineage>
</organism>
<dbReference type="FunFam" id="1.25.70.10:FF:000014">
    <property type="entry name" value="Transcription termination factor MTEF18, mitochondrial"/>
    <property type="match status" value="1"/>
</dbReference>
<dbReference type="Proteomes" id="UP000187406">
    <property type="component" value="Unassembled WGS sequence"/>
</dbReference>
<comment type="similarity">
    <text evidence="1">Belongs to the mTERF family.</text>
</comment>
<dbReference type="InterPro" id="IPR003690">
    <property type="entry name" value="MTERF"/>
</dbReference>
<keyword evidence="2" id="KW-0806">Transcription termination</keyword>
<evidence type="ECO:0000256" key="1">
    <source>
        <dbReference type="ARBA" id="ARBA00007692"/>
    </source>
</evidence>
<dbReference type="Gene3D" id="1.25.70.10">
    <property type="entry name" value="Transcription termination factor 3, mitochondrial"/>
    <property type="match status" value="2"/>
</dbReference>
<dbReference type="GO" id="GO:0006353">
    <property type="term" value="P:DNA-templated transcription termination"/>
    <property type="evidence" value="ECO:0007669"/>
    <property type="project" value="UniProtKB-KW"/>
</dbReference>
<protein>
    <submittedName>
        <fullName evidence="5">mTERF domain-containing protein</fullName>
    </submittedName>
</protein>
<evidence type="ECO:0000256" key="3">
    <source>
        <dbReference type="ARBA" id="ARBA00022946"/>
    </source>
</evidence>
<dbReference type="GO" id="GO:0003676">
    <property type="term" value="F:nucleic acid binding"/>
    <property type="evidence" value="ECO:0007669"/>
    <property type="project" value="InterPro"/>
</dbReference>
<evidence type="ECO:0000256" key="4">
    <source>
        <dbReference type="SAM" id="MobiDB-lite"/>
    </source>
</evidence>
<dbReference type="STRING" id="3775.A0A1Q3B7C8"/>
<comment type="caution">
    <text evidence="5">The sequence shown here is derived from an EMBL/GenBank/DDBJ whole genome shotgun (WGS) entry which is preliminary data.</text>
</comment>
<keyword evidence="3" id="KW-0809">Transit peptide</keyword>
<dbReference type="PANTHER" id="PTHR13068:SF38">
    <property type="entry name" value="TRANSCRIPTION TERMINATION FACTOR FAMILY PROTEIN"/>
    <property type="match status" value="1"/>
</dbReference>